<accession>A0A382SS01</accession>
<proteinExistence type="predicted"/>
<protein>
    <submittedName>
        <fullName evidence="1">Uncharacterized protein</fullName>
    </submittedName>
</protein>
<dbReference type="AlphaFoldDB" id="A0A382SS01"/>
<dbReference type="EMBL" id="UINC01130941">
    <property type="protein sequence ID" value="SVD12332.1"/>
    <property type="molecule type" value="Genomic_DNA"/>
</dbReference>
<evidence type="ECO:0000313" key="1">
    <source>
        <dbReference type="EMBL" id="SVD12332.1"/>
    </source>
</evidence>
<name>A0A382SS01_9ZZZZ</name>
<gene>
    <name evidence="1" type="ORF">METZ01_LOCUS365186</name>
</gene>
<reference evidence="1" key="1">
    <citation type="submission" date="2018-05" db="EMBL/GenBank/DDBJ databases">
        <authorList>
            <person name="Lanie J.A."/>
            <person name="Ng W.-L."/>
            <person name="Kazmierczak K.M."/>
            <person name="Andrzejewski T.M."/>
            <person name="Davidsen T.M."/>
            <person name="Wayne K.J."/>
            <person name="Tettelin H."/>
            <person name="Glass J.I."/>
            <person name="Rusch D."/>
            <person name="Podicherti R."/>
            <person name="Tsui H.-C.T."/>
            <person name="Winkler M.E."/>
        </authorList>
    </citation>
    <scope>NUCLEOTIDE SEQUENCE</scope>
</reference>
<sequence>MDRISYARNLGYYVRENMVKSVKACHRLFGTEKPMYDQLYMLKVLPYGKLQKEYKDVVLDN</sequence>
<organism evidence="1">
    <name type="scientific">marine metagenome</name>
    <dbReference type="NCBI Taxonomy" id="408172"/>
    <lineage>
        <taxon>unclassified sequences</taxon>
        <taxon>metagenomes</taxon>
        <taxon>ecological metagenomes</taxon>
    </lineage>
</organism>